<dbReference type="Proteomes" id="UP000822476">
    <property type="component" value="Unassembled WGS sequence"/>
</dbReference>
<evidence type="ECO:0000313" key="2">
    <source>
        <dbReference type="EMBL" id="KAF7245313.1"/>
    </source>
</evidence>
<dbReference type="InterPro" id="IPR008978">
    <property type="entry name" value="HSP20-like_chaperone"/>
</dbReference>
<protein>
    <recommendedName>
        <fullName evidence="4">SHSP domain-containing protein</fullName>
    </recommendedName>
</protein>
<dbReference type="EMBL" id="JTDE01006140">
    <property type="protein sequence ID" value="KAF7245313.1"/>
    <property type="molecule type" value="Genomic_DNA"/>
</dbReference>
<organism evidence="2 3">
    <name type="scientific">Paragonimus skrjabini miyazakii</name>
    <dbReference type="NCBI Taxonomy" id="59628"/>
    <lineage>
        <taxon>Eukaryota</taxon>
        <taxon>Metazoa</taxon>
        <taxon>Spiralia</taxon>
        <taxon>Lophotrochozoa</taxon>
        <taxon>Platyhelminthes</taxon>
        <taxon>Trematoda</taxon>
        <taxon>Digenea</taxon>
        <taxon>Plagiorchiida</taxon>
        <taxon>Troglotremata</taxon>
        <taxon>Troglotrematidae</taxon>
        <taxon>Paragonimus</taxon>
    </lineage>
</organism>
<accession>A0A8S9YLH9</accession>
<sequence length="255" mass="28637">MVSKLRQAVADPSSRSPNGKEKSLPVHTYDGQLDWSKEMNKWIDGIDRTWNAEMRRIKNCLFPLVPVDLFDHGVPELLAPYGDVSSILDQMDRQMEAVRRPIETMFDKQQLLPDVGGLSRDPLDYLKDSCELVALKPLSEAEVKQRESTEHQLALKPTGTVGPTVIMDETTGGEKLQMEIPTEPDFTADDPCVRMDANHVIVSGRKQCADKTGSSKGDHVKEFTRSYEIPEKMDTFPISIQLHGNTLLMQASKLK</sequence>
<name>A0A8S9YLH9_9TREM</name>
<evidence type="ECO:0000256" key="1">
    <source>
        <dbReference type="SAM" id="MobiDB-lite"/>
    </source>
</evidence>
<gene>
    <name evidence="2" type="ORF">EG68_09127</name>
</gene>
<proteinExistence type="predicted"/>
<comment type="caution">
    <text evidence="2">The sequence shown here is derived from an EMBL/GenBank/DDBJ whole genome shotgun (WGS) entry which is preliminary data.</text>
</comment>
<dbReference type="Gene3D" id="2.60.40.790">
    <property type="match status" value="1"/>
</dbReference>
<keyword evidence="3" id="KW-1185">Reference proteome</keyword>
<dbReference type="AlphaFoldDB" id="A0A8S9YLH9"/>
<reference evidence="2" key="1">
    <citation type="submission" date="2019-07" db="EMBL/GenBank/DDBJ databases">
        <title>Annotation for the trematode Paragonimus miyazaki's.</title>
        <authorList>
            <person name="Choi Y.-J."/>
        </authorList>
    </citation>
    <scope>NUCLEOTIDE SEQUENCE</scope>
    <source>
        <strain evidence="2">Japan</strain>
    </source>
</reference>
<dbReference type="OrthoDB" id="10060792at2759"/>
<evidence type="ECO:0000313" key="3">
    <source>
        <dbReference type="Proteomes" id="UP000822476"/>
    </source>
</evidence>
<feature type="region of interest" description="Disordered" evidence="1">
    <location>
        <begin position="1"/>
        <end position="26"/>
    </location>
</feature>
<evidence type="ECO:0008006" key="4">
    <source>
        <dbReference type="Google" id="ProtNLM"/>
    </source>
</evidence>